<dbReference type="AlphaFoldDB" id="A0AAN5XPH6"/>
<protein>
    <submittedName>
        <fullName evidence="2">YbbR-like domain-containing protein</fullName>
    </submittedName>
</protein>
<feature type="compositionally biased region" description="Basic and acidic residues" evidence="1">
    <location>
        <begin position="442"/>
        <end position="458"/>
    </location>
</feature>
<name>A0AAN5XPH6_BACCE</name>
<dbReference type="PANTHER" id="PTHR37804">
    <property type="entry name" value="CDAA REGULATORY PROTEIN CDAR"/>
    <property type="match status" value="1"/>
</dbReference>
<dbReference type="Proteomes" id="UP000461739">
    <property type="component" value="Unassembled WGS sequence"/>
</dbReference>
<feature type="compositionally biased region" description="Polar residues" evidence="1">
    <location>
        <begin position="428"/>
        <end position="441"/>
    </location>
</feature>
<dbReference type="InterPro" id="IPR012505">
    <property type="entry name" value="YbbR"/>
</dbReference>
<dbReference type="RefSeq" id="WP_097925515.1">
    <property type="nucleotide sequence ID" value="NZ_CP024655.1"/>
</dbReference>
<dbReference type="EMBL" id="WBPI01000008">
    <property type="protein sequence ID" value="KAB2449586.1"/>
    <property type="molecule type" value="Genomic_DNA"/>
</dbReference>
<evidence type="ECO:0000313" key="2">
    <source>
        <dbReference type="EMBL" id="KAB2449586.1"/>
    </source>
</evidence>
<sequence length="493" mass="53541">MDKLMENHWFLKGISLLLACMLFMSATLTEKNTTSGILPFANDTKETLTNYEINLKYDEEKYIVSGIPAEGVKVKLEGPKASVATAKAKKQFDIPIDLRDSPKGTYEISLKTNGLPDDVKGTVQPSTIKVTLHEKARKYVHVDLKLSNEDQMPAGATLEKSSIKPDTVEVVGTKEEIESISSAKAYVDLKGVNKTVTKTPEVTLYNKEGKRLNVRTSPSKISVTLNVATQTTANNTEKTVPVTYTKKGSLAEGLAVTNISVEPREVTIAGPKDILDNIQSLEGVEVDLSQLTESTTFDASVLLPKGVTSAKPNQVKVSVGVQKTKQTKTKTIDGIPIQKNGLSKDVTAQLISPQDGNISVDISGEASIVDKITAAQITAVINLQNVSSGTKDISIQVSGPGNISIEPKQKSAKVTIVKKEKPDKEVQGNGQQPDSNTNQENQNEKPKNPESNQEKETEQENNQNQDKDKENSQEPTVDNHNQKEQEKGANHNG</sequence>
<dbReference type="FunFam" id="2.170.120.40:FF:000001">
    <property type="entry name" value="YbbR-like domain-containing protein ybbR"/>
    <property type="match status" value="1"/>
</dbReference>
<proteinExistence type="predicted"/>
<dbReference type="PANTHER" id="PTHR37804:SF1">
    <property type="entry name" value="CDAA REGULATORY PROTEIN CDAR"/>
    <property type="match status" value="1"/>
</dbReference>
<feature type="compositionally biased region" description="Basic and acidic residues" evidence="1">
    <location>
        <begin position="480"/>
        <end position="493"/>
    </location>
</feature>
<evidence type="ECO:0000256" key="1">
    <source>
        <dbReference type="SAM" id="MobiDB-lite"/>
    </source>
</evidence>
<dbReference type="Pfam" id="PF07949">
    <property type="entry name" value="YbbR"/>
    <property type="match status" value="4"/>
</dbReference>
<comment type="caution">
    <text evidence="2">The sequence shown here is derived from an EMBL/GenBank/DDBJ whole genome shotgun (WGS) entry which is preliminary data.</text>
</comment>
<reference evidence="2 3" key="1">
    <citation type="submission" date="2019-10" db="EMBL/GenBank/DDBJ databases">
        <title>Bacillus from the desert of Cuatro Cinegas, Coahuila.</title>
        <authorList>
            <person name="Olmedo-Alvarez G."/>
            <person name="Saldana S."/>
            <person name="Barcelo D."/>
        </authorList>
    </citation>
    <scope>NUCLEOTIDE SEQUENCE [LARGE SCALE GENOMIC DNA]</scope>
    <source>
        <strain evidence="2 3">CH316_11T</strain>
    </source>
</reference>
<accession>A0AAN5XPH6</accession>
<organism evidence="2 3">
    <name type="scientific">Bacillus cereus</name>
    <dbReference type="NCBI Taxonomy" id="1396"/>
    <lineage>
        <taxon>Bacteria</taxon>
        <taxon>Bacillati</taxon>
        <taxon>Bacillota</taxon>
        <taxon>Bacilli</taxon>
        <taxon>Bacillales</taxon>
        <taxon>Bacillaceae</taxon>
        <taxon>Bacillus</taxon>
        <taxon>Bacillus cereus group</taxon>
    </lineage>
</organism>
<dbReference type="InterPro" id="IPR053154">
    <property type="entry name" value="c-di-AMP_regulator"/>
</dbReference>
<dbReference type="Gene3D" id="2.170.120.40">
    <property type="entry name" value="YbbR-like domain"/>
    <property type="match status" value="2"/>
</dbReference>
<feature type="region of interest" description="Disordered" evidence="1">
    <location>
        <begin position="419"/>
        <end position="493"/>
    </location>
</feature>
<gene>
    <name evidence="2" type="ORF">F8165_14890</name>
</gene>
<evidence type="ECO:0000313" key="3">
    <source>
        <dbReference type="Proteomes" id="UP000461739"/>
    </source>
</evidence>
<dbReference type="Gene3D" id="2.170.120.30">
    <property type="match status" value="2"/>
</dbReference>